<keyword evidence="5" id="KW-0175">Coiled coil</keyword>
<dbReference type="RefSeq" id="WP_222227542.1">
    <property type="nucleotide sequence ID" value="NZ_CP081847.1"/>
</dbReference>
<accession>A0AAW8TGW5</accession>
<evidence type="ECO:0000313" key="9">
    <source>
        <dbReference type="Proteomes" id="UP001254770"/>
    </source>
</evidence>
<evidence type="ECO:0000256" key="5">
    <source>
        <dbReference type="SAM" id="Coils"/>
    </source>
</evidence>
<dbReference type="PROSITE" id="PS51935">
    <property type="entry name" value="NLPC_P60"/>
    <property type="match status" value="1"/>
</dbReference>
<dbReference type="Gene3D" id="3.90.1720.10">
    <property type="entry name" value="endopeptidase domain like (from Nostoc punctiforme)"/>
    <property type="match status" value="1"/>
</dbReference>
<evidence type="ECO:0000256" key="3">
    <source>
        <dbReference type="ARBA" id="ARBA00022801"/>
    </source>
</evidence>
<feature type="coiled-coil region" evidence="5">
    <location>
        <begin position="26"/>
        <end position="102"/>
    </location>
</feature>
<dbReference type="AlphaFoldDB" id="A0AAW8TGW5"/>
<keyword evidence="6" id="KW-0732">Signal</keyword>
<dbReference type="Pfam" id="PF00877">
    <property type="entry name" value="NLPC_P60"/>
    <property type="match status" value="1"/>
</dbReference>
<dbReference type="EMBL" id="JARPXL010000021">
    <property type="protein sequence ID" value="MDT2545985.1"/>
    <property type="molecule type" value="Genomic_DNA"/>
</dbReference>
<evidence type="ECO:0000259" key="7">
    <source>
        <dbReference type="PROSITE" id="PS51935"/>
    </source>
</evidence>
<proteinExistence type="inferred from homology"/>
<dbReference type="Proteomes" id="UP001254770">
    <property type="component" value="Unassembled WGS sequence"/>
</dbReference>
<organism evidence="8 9">
    <name type="scientific">Enterococcus raffinosus</name>
    <dbReference type="NCBI Taxonomy" id="71452"/>
    <lineage>
        <taxon>Bacteria</taxon>
        <taxon>Bacillati</taxon>
        <taxon>Bacillota</taxon>
        <taxon>Bacilli</taxon>
        <taxon>Lactobacillales</taxon>
        <taxon>Enterococcaceae</taxon>
        <taxon>Enterococcus</taxon>
    </lineage>
</organism>
<dbReference type="SUPFAM" id="SSF54001">
    <property type="entry name" value="Cysteine proteinases"/>
    <property type="match status" value="1"/>
</dbReference>
<evidence type="ECO:0000256" key="2">
    <source>
        <dbReference type="ARBA" id="ARBA00022670"/>
    </source>
</evidence>
<feature type="domain" description="NlpC/P60" evidence="7">
    <location>
        <begin position="235"/>
        <end position="351"/>
    </location>
</feature>
<feature type="coiled-coil region" evidence="5">
    <location>
        <begin position="134"/>
        <end position="196"/>
    </location>
</feature>
<evidence type="ECO:0000256" key="1">
    <source>
        <dbReference type="ARBA" id="ARBA00007074"/>
    </source>
</evidence>
<dbReference type="GO" id="GO:0008234">
    <property type="term" value="F:cysteine-type peptidase activity"/>
    <property type="evidence" value="ECO:0007669"/>
    <property type="project" value="UniProtKB-KW"/>
</dbReference>
<keyword evidence="2" id="KW-0645">Protease</keyword>
<name>A0AAW8TGW5_9ENTE</name>
<comment type="similarity">
    <text evidence="1">Belongs to the peptidase C40 family.</text>
</comment>
<keyword evidence="4" id="KW-0788">Thiol protease</keyword>
<keyword evidence="3" id="KW-0378">Hydrolase</keyword>
<feature type="chain" id="PRO_5043678861" evidence="6">
    <location>
        <begin position="24"/>
        <end position="351"/>
    </location>
</feature>
<dbReference type="GO" id="GO:0006508">
    <property type="term" value="P:proteolysis"/>
    <property type="evidence" value="ECO:0007669"/>
    <property type="project" value="UniProtKB-KW"/>
</dbReference>
<dbReference type="InterPro" id="IPR000064">
    <property type="entry name" value="NLP_P60_dom"/>
</dbReference>
<protein>
    <submittedName>
        <fullName evidence="8">NlpC/P60 family protein</fullName>
    </submittedName>
</protein>
<dbReference type="InterPro" id="IPR038765">
    <property type="entry name" value="Papain-like_cys_pep_sf"/>
</dbReference>
<evidence type="ECO:0000256" key="6">
    <source>
        <dbReference type="SAM" id="SignalP"/>
    </source>
</evidence>
<feature type="signal peptide" evidence="6">
    <location>
        <begin position="1"/>
        <end position="23"/>
    </location>
</feature>
<dbReference type="PANTHER" id="PTHR47053:SF1">
    <property type="entry name" value="MUREIN DD-ENDOPEPTIDASE MEPH-RELATED"/>
    <property type="match status" value="1"/>
</dbReference>
<reference evidence="8" key="1">
    <citation type="submission" date="2023-03" db="EMBL/GenBank/DDBJ databases">
        <authorList>
            <person name="Shen W."/>
            <person name="Cai J."/>
        </authorList>
    </citation>
    <scope>NUCLEOTIDE SEQUENCE</scope>
    <source>
        <strain evidence="8">Y15</strain>
    </source>
</reference>
<dbReference type="InterPro" id="IPR051202">
    <property type="entry name" value="Peptidase_C40"/>
</dbReference>
<comment type="caution">
    <text evidence="8">The sequence shown here is derived from an EMBL/GenBank/DDBJ whole genome shotgun (WGS) entry which is preliminary data.</text>
</comment>
<gene>
    <name evidence="8" type="ORF">P7D69_16675</name>
</gene>
<evidence type="ECO:0000313" key="8">
    <source>
        <dbReference type="EMBL" id="MDT2545985.1"/>
    </source>
</evidence>
<evidence type="ECO:0000256" key="4">
    <source>
        <dbReference type="ARBA" id="ARBA00022807"/>
    </source>
</evidence>
<dbReference type="PANTHER" id="PTHR47053">
    <property type="entry name" value="MUREIN DD-ENDOPEPTIDASE MEPH-RELATED"/>
    <property type="match status" value="1"/>
</dbReference>
<sequence length="351" mass="39357">MKKRLLGLVLLVLLLLFPSQGYGEPREDTEEAITDLQERLLQLNDAISTNLVKQQEQEAAIRVLESSENKQATEVVQATERLERLEKEIQERLKAIQLKEADQKTRVLQVENWSAALKALYSAETIRKSDEARGKEYQQQEKKLAKEVEALKRQRETLEKAQKDLAVLIEEQETNKTTLEQELADNEATLAVLKAEEEQQAAARQAEQTALLANLAQTPQLEEAGGSTELSTDGQRQAQQILLSAKEFLGVPYVWGGTTPSGFDCSGLMQYVFAKHGVTLPRVSQAQQAFARNISLSELRPGDLVFWGQPAYHVGLYMGDGYFIHAPQPGEVIKITHVSWFPYQSAGRVLE</sequence>